<organism evidence="2 3">
    <name type="scientific">Eubacterium ruminantium</name>
    <dbReference type="NCBI Taxonomy" id="42322"/>
    <lineage>
        <taxon>Bacteria</taxon>
        <taxon>Bacillati</taxon>
        <taxon>Bacillota</taxon>
        <taxon>Clostridia</taxon>
        <taxon>Eubacteriales</taxon>
        <taxon>Eubacteriaceae</taxon>
        <taxon>Eubacterium</taxon>
    </lineage>
</organism>
<protein>
    <submittedName>
        <fullName evidence="2">Uncharacterized protein</fullName>
    </submittedName>
</protein>
<feature type="region of interest" description="Disordered" evidence="1">
    <location>
        <begin position="45"/>
        <end position="173"/>
    </location>
</feature>
<dbReference type="Proteomes" id="UP000189857">
    <property type="component" value="Unassembled WGS sequence"/>
</dbReference>
<accession>A0A1T4KK28</accession>
<keyword evidence="3" id="KW-1185">Reference proteome</keyword>
<dbReference type="EMBL" id="FUXA01000004">
    <property type="protein sequence ID" value="SJZ42727.1"/>
    <property type="molecule type" value="Genomic_DNA"/>
</dbReference>
<dbReference type="RefSeq" id="WP_078786103.1">
    <property type="nucleotide sequence ID" value="NZ_CAJOJK010000001.1"/>
</dbReference>
<dbReference type="AlphaFoldDB" id="A0A1T4KK28"/>
<proteinExistence type="predicted"/>
<gene>
    <name evidence="2" type="ORF">SAMN02745110_00425</name>
</gene>
<evidence type="ECO:0000256" key="1">
    <source>
        <dbReference type="SAM" id="MobiDB-lite"/>
    </source>
</evidence>
<feature type="compositionally biased region" description="Basic and acidic residues" evidence="1">
    <location>
        <begin position="45"/>
        <end position="118"/>
    </location>
</feature>
<evidence type="ECO:0000313" key="3">
    <source>
        <dbReference type="Proteomes" id="UP000189857"/>
    </source>
</evidence>
<evidence type="ECO:0000313" key="2">
    <source>
        <dbReference type="EMBL" id="SJZ42727.1"/>
    </source>
</evidence>
<name>A0A1T4KK28_9FIRM</name>
<reference evidence="2 3" key="1">
    <citation type="submission" date="2017-02" db="EMBL/GenBank/DDBJ databases">
        <authorList>
            <person name="Peterson S.W."/>
        </authorList>
    </citation>
    <scope>NUCLEOTIDE SEQUENCE [LARGE SCALE GENOMIC DNA]</scope>
    <source>
        <strain evidence="2 3">ATCC 17233</strain>
    </source>
</reference>
<feature type="compositionally biased region" description="Basic and acidic residues" evidence="1">
    <location>
        <begin position="126"/>
        <end position="154"/>
    </location>
</feature>
<sequence>MEDEEKKKPFTNVFQKLKNILRRMSKKKRAEDEAARLAAEEEARLAEEEAKKAAEEEERRILEEQARKAAEEQAEVERLMKETEAAKEAKAKREAEAKAKKEKEAKKKAAAKKAEAVKKVASGEVGTKEDQEKDKKYQEEVKRRAEQAARRAQQDAEEEAAEDASIDPVTGEKISTDDGLDLPVYLNKYLKLAKTGDDIKVAISSIQTHPETSKNLVILGHNGFGTVKVGEDLARSYFDLGFVSSDKIAKIKAKQLNKIGLEKLSGLKGGCLIIENAGLVSPDKLVEVIRDSNKDANDYVVVLTGEIDSLARFFEQNQEIVDEFVYLIDIHKIKERGMSIIAKGYVKEKGYKADKVIFDRFKSALGSMEVGNIDRFLEFIDNVMKKCDDREASNGETGKKVLSTEDF</sequence>
<feature type="compositionally biased region" description="Acidic residues" evidence="1">
    <location>
        <begin position="155"/>
        <end position="165"/>
    </location>
</feature>
<dbReference type="OrthoDB" id="9760891at2"/>